<dbReference type="GO" id="GO:0009097">
    <property type="term" value="P:isoleucine biosynthetic process"/>
    <property type="evidence" value="ECO:0007669"/>
    <property type="project" value="UniProtKB-UniPathway"/>
</dbReference>
<evidence type="ECO:0000256" key="5">
    <source>
        <dbReference type="ARBA" id="ARBA00005072"/>
    </source>
</evidence>
<keyword evidence="9 18" id="KW-0808">Transferase</keyword>
<evidence type="ECO:0000313" key="19">
    <source>
        <dbReference type="EMBL" id="MBB4118943.1"/>
    </source>
</evidence>
<dbReference type="SUPFAM" id="SSF56752">
    <property type="entry name" value="D-aminoacid aminotransferase-like PLP-dependent enzymes"/>
    <property type="match status" value="1"/>
</dbReference>
<reference evidence="19 20" key="1">
    <citation type="submission" date="2020-08" db="EMBL/GenBank/DDBJ databases">
        <title>Genomic Encyclopedia of Type Strains, Phase IV (KMG-IV): sequencing the most valuable type-strain genomes for metagenomic binning, comparative biology and taxonomic classification.</title>
        <authorList>
            <person name="Goeker M."/>
        </authorList>
    </citation>
    <scope>NUCLEOTIDE SEQUENCE [LARGE SCALE GENOMIC DNA]</scope>
    <source>
        <strain evidence="19 20">DSM 29568</strain>
    </source>
</reference>
<evidence type="ECO:0000256" key="15">
    <source>
        <dbReference type="PIRSR" id="PIRSR006468-1"/>
    </source>
</evidence>
<dbReference type="Proteomes" id="UP000553034">
    <property type="component" value="Unassembled WGS sequence"/>
</dbReference>
<dbReference type="UniPathway" id="UPA00048">
    <property type="reaction ID" value="UER00073"/>
</dbReference>
<evidence type="ECO:0000256" key="18">
    <source>
        <dbReference type="RuleBase" id="RU004517"/>
    </source>
</evidence>
<evidence type="ECO:0000256" key="9">
    <source>
        <dbReference type="ARBA" id="ARBA00022679"/>
    </source>
</evidence>
<dbReference type="PANTHER" id="PTHR11825">
    <property type="entry name" value="SUBGROUP IIII AMINOTRANSFERASE"/>
    <property type="match status" value="1"/>
</dbReference>
<keyword evidence="8 18" id="KW-0028">Amino-acid biosynthesis</keyword>
<dbReference type="InterPro" id="IPR043131">
    <property type="entry name" value="BCAT-like_N"/>
</dbReference>
<dbReference type="UniPathway" id="UPA00049">
    <property type="reaction ID" value="UER00062"/>
</dbReference>
<evidence type="ECO:0000256" key="14">
    <source>
        <dbReference type="ARBA" id="ARBA00049229"/>
    </source>
</evidence>
<dbReference type="UniPathway" id="UPA00047">
    <property type="reaction ID" value="UER00058"/>
</dbReference>
<comment type="pathway">
    <text evidence="3">Amino-acid biosynthesis; L-isoleucine biosynthesis; L-isoleucine from 2-oxobutanoate: step 4/4.</text>
</comment>
<evidence type="ECO:0000256" key="3">
    <source>
        <dbReference type="ARBA" id="ARBA00004824"/>
    </source>
</evidence>
<sequence>MQTKKIPLDITKATTSRLAEVDFDNLVFGKYYTDHMMVCDYENGKWNTPKIMPYGPLSVEPSCKAFHYGQAIFEGMKAFKDENGKVWLFRPEENFNRANISCKRMAMPEFPKEYFFEALETLLKLDEAWIKAGDGNSLYIRPFVIATENGVSASPSSAYKFMIICCPAKAYYSSPVKVTIAQKYSRSADGGVGYAKAAGNYGASFYPTNLAKEKGYQQVIWTDASTHQYLEEAGTMNVFFRINNTLITAPTSDRILDGITRKSLIKLAQDQGLQVEIRRITVSELVDAAKNGSLKEMFGAGTAATIAPIEGFEYNGDYYELPEVKDAYSQYLKKSLQDIQYNRAEDKFGWRYEIQLDK</sequence>
<evidence type="ECO:0000256" key="16">
    <source>
        <dbReference type="RuleBase" id="RU004106"/>
    </source>
</evidence>
<dbReference type="PIRSF" id="PIRSF006468">
    <property type="entry name" value="BCAT1"/>
    <property type="match status" value="1"/>
</dbReference>
<dbReference type="InterPro" id="IPR018300">
    <property type="entry name" value="Aminotrans_IV_CS"/>
</dbReference>
<dbReference type="InterPro" id="IPR043132">
    <property type="entry name" value="BCAT-like_C"/>
</dbReference>
<comment type="caution">
    <text evidence="19">The sequence shown here is derived from an EMBL/GenBank/DDBJ whole genome shotgun (WGS) entry which is preliminary data.</text>
</comment>
<accession>A0A840EQS9</accession>
<name>A0A840EQS9_9FLAO</name>
<dbReference type="GO" id="GO:0009098">
    <property type="term" value="P:L-leucine biosynthetic process"/>
    <property type="evidence" value="ECO:0007669"/>
    <property type="project" value="UniProtKB-UniPathway"/>
</dbReference>
<evidence type="ECO:0000256" key="12">
    <source>
        <dbReference type="ARBA" id="ARBA00048212"/>
    </source>
</evidence>
<dbReference type="PROSITE" id="PS00770">
    <property type="entry name" value="AA_TRANSFER_CLASS_4"/>
    <property type="match status" value="1"/>
</dbReference>
<evidence type="ECO:0000256" key="17">
    <source>
        <dbReference type="RuleBase" id="RU004516"/>
    </source>
</evidence>
<dbReference type="Gene3D" id="3.30.470.10">
    <property type="match status" value="1"/>
</dbReference>
<organism evidence="19 20">
    <name type="scientific">Mesonia hippocampi</name>
    <dbReference type="NCBI Taxonomy" id="1628250"/>
    <lineage>
        <taxon>Bacteria</taxon>
        <taxon>Pseudomonadati</taxon>
        <taxon>Bacteroidota</taxon>
        <taxon>Flavobacteriia</taxon>
        <taxon>Flavobacteriales</taxon>
        <taxon>Flavobacteriaceae</taxon>
        <taxon>Mesonia</taxon>
    </lineage>
</organism>
<dbReference type="NCBIfam" id="TIGR01123">
    <property type="entry name" value="ilvE_II"/>
    <property type="match status" value="1"/>
</dbReference>
<comment type="catalytic activity">
    <reaction evidence="14 18">
        <text>L-leucine + 2-oxoglutarate = 4-methyl-2-oxopentanoate + L-glutamate</text>
        <dbReference type="Rhea" id="RHEA:18321"/>
        <dbReference type="ChEBI" id="CHEBI:16810"/>
        <dbReference type="ChEBI" id="CHEBI:17865"/>
        <dbReference type="ChEBI" id="CHEBI:29985"/>
        <dbReference type="ChEBI" id="CHEBI:57427"/>
        <dbReference type="EC" id="2.6.1.42"/>
    </reaction>
</comment>
<evidence type="ECO:0000256" key="11">
    <source>
        <dbReference type="ARBA" id="ARBA00023304"/>
    </source>
</evidence>
<dbReference type="InterPro" id="IPR033939">
    <property type="entry name" value="BCAT_family"/>
</dbReference>
<dbReference type="RefSeq" id="WP_183477302.1">
    <property type="nucleotide sequence ID" value="NZ_JACIFO010000004.1"/>
</dbReference>
<dbReference type="GO" id="GO:0009099">
    <property type="term" value="P:L-valine biosynthetic process"/>
    <property type="evidence" value="ECO:0007669"/>
    <property type="project" value="UniProtKB-UniPathway"/>
</dbReference>
<comment type="function">
    <text evidence="2">Acts on leucine, isoleucine and valine.</text>
</comment>
<evidence type="ECO:0000256" key="10">
    <source>
        <dbReference type="ARBA" id="ARBA00022898"/>
    </source>
</evidence>
<evidence type="ECO:0000256" key="2">
    <source>
        <dbReference type="ARBA" id="ARBA00003109"/>
    </source>
</evidence>
<protein>
    <recommendedName>
        <fullName evidence="18">Branched-chain-amino-acid aminotransferase</fullName>
        <ecNumber evidence="18">2.6.1.42</ecNumber>
    </recommendedName>
</protein>
<evidence type="ECO:0000256" key="13">
    <source>
        <dbReference type="ARBA" id="ARBA00048798"/>
    </source>
</evidence>
<dbReference type="GO" id="GO:0004084">
    <property type="term" value="F:branched-chain-amino-acid transaminase activity"/>
    <property type="evidence" value="ECO:0007669"/>
    <property type="project" value="UniProtKB-EC"/>
</dbReference>
<dbReference type="InterPro" id="IPR036038">
    <property type="entry name" value="Aminotransferase-like"/>
</dbReference>
<comment type="pathway">
    <text evidence="5">Amino-acid biosynthesis; L-leucine biosynthesis; L-leucine from 3-methyl-2-oxobutanoate: step 4/4.</text>
</comment>
<comment type="similarity">
    <text evidence="6 16">Belongs to the class-IV pyridoxal-phosphate-dependent aminotransferase family.</text>
</comment>
<keyword evidence="7 18" id="KW-0032">Aminotransferase</keyword>
<dbReference type="InterPro" id="IPR001544">
    <property type="entry name" value="Aminotrans_IV"/>
</dbReference>
<keyword evidence="20" id="KW-1185">Reference proteome</keyword>
<proteinExistence type="inferred from homology"/>
<evidence type="ECO:0000256" key="7">
    <source>
        <dbReference type="ARBA" id="ARBA00022576"/>
    </source>
</evidence>
<dbReference type="NCBIfam" id="NF009897">
    <property type="entry name" value="PRK13357.1"/>
    <property type="match status" value="1"/>
</dbReference>
<dbReference type="InterPro" id="IPR005786">
    <property type="entry name" value="B_amino_transII"/>
</dbReference>
<feature type="modified residue" description="N6-(pyridoxal phosphate)lysine" evidence="15">
    <location>
        <position position="196"/>
    </location>
</feature>
<dbReference type="PANTHER" id="PTHR11825:SF44">
    <property type="entry name" value="BRANCHED-CHAIN-AMINO-ACID AMINOTRANSFERASE"/>
    <property type="match status" value="1"/>
</dbReference>
<comment type="cofactor">
    <cofactor evidence="1 17">
        <name>pyridoxal 5'-phosphate</name>
        <dbReference type="ChEBI" id="CHEBI:597326"/>
    </cofactor>
</comment>
<keyword evidence="10 17" id="KW-0663">Pyridoxal phosphate</keyword>
<gene>
    <name evidence="19" type="ORF">GGR32_001234</name>
</gene>
<evidence type="ECO:0000313" key="20">
    <source>
        <dbReference type="Proteomes" id="UP000553034"/>
    </source>
</evidence>
<evidence type="ECO:0000256" key="4">
    <source>
        <dbReference type="ARBA" id="ARBA00004931"/>
    </source>
</evidence>
<evidence type="ECO:0000256" key="8">
    <source>
        <dbReference type="ARBA" id="ARBA00022605"/>
    </source>
</evidence>
<dbReference type="CDD" id="cd01557">
    <property type="entry name" value="BCAT_beta_family"/>
    <property type="match status" value="1"/>
</dbReference>
<evidence type="ECO:0000256" key="1">
    <source>
        <dbReference type="ARBA" id="ARBA00001933"/>
    </source>
</evidence>
<comment type="catalytic activity">
    <reaction evidence="13 18">
        <text>L-isoleucine + 2-oxoglutarate = (S)-3-methyl-2-oxopentanoate + L-glutamate</text>
        <dbReference type="Rhea" id="RHEA:24801"/>
        <dbReference type="ChEBI" id="CHEBI:16810"/>
        <dbReference type="ChEBI" id="CHEBI:29985"/>
        <dbReference type="ChEBI" id="CHEBI:35146"/>
        <dbReference type="ChEBI" id="CHEBI:58045"/>
        <dbReference type="EC" id="2.6.1.42"/>
    </reaction>
</comment>
<dbReference type="AlphaFoldDB" id="A0A840EQS9"/>
<dbReference type="Gene3D" id="3.20.10.10">
    <property type="entry name" value="D-amino Acid Aminotransferase, subunit A, domain 2"/>
    <property type="match status" value="1"/>
</dbReference>
<dbReference type="Pfam" id="PF01063">
    <property type="entry name" value="Aminotran_4"/>
    <property type="match status" value="1"/>
</dbReference>
<comment type="pathway">
    <text evidence="4">Amino-acid biosynthesis; L-valine biosynthesis; L-valine from pyruvate: step 4/4.</text>
</comment>
<evidence type="ECO:0000256" key="6">
    <source>
        <dbReference type="ARBA" id="ARBA00009320"/>
    </source>
</evidence>
<dbReference type="EC" id="2.6.1.42" evidence="18"/>
<dbReference type="EMBL" id="JACIFO010000004">
    <property type="protein sequence ID" value="MBB4118943.1"/>
    <property type="molecule type" value="Genomic_DNA"/>
</dbReference>
<comment type="catalytic activity">
    <reaction evidence="12 18">
        <text>L-valine + 2-oxoglutarate = 3-methyl-2-oxobutanoate + L-glutamate</text>
        <dbReference type="Rhea" id="RHEA:24813"/>
        <dbReference type="ChEBI" id="CHEBI:11851"/>
        <dbReference type="ChEBI" id="CHEBI:16810"/>
        <dbReference type="ChEBI" id="CHEBI:29985"/>
        <dbReference type="ChEBI" id="CHEBI:57762"/>
        <dbReference type="EC" id="2.6.1.42"/>
    </reaction>
</comment>
<keyword evidence="11 18" id="KW-0100">Branched-chain amino acid biosynthesis</keyword>